<dbReference type="Gene3D" id="3.90.1530.10">
    <property type="entry name" value="Conserved hypothetical protein from pyrococcus furiosus pfu- 392566-001, ParB domain"/>
    <property type="match status" value="1"/>
</dbReference>
<evidence type="ECO:0000259" key="2">
    <source>
        <dbReference type="SMART" id="SM00470"/>
    </source>
</evidence>
<dbReference type="CDD" id="cd16405">
    <property type="entry name" value="RepB_like_N"/>
    <property type="match status" value="1"/>
</dbReference>
<comment type="caution">
    <text evidence="3">The sequence shown here is derived from an EMBL/GenBank/DDBJ whole genome shotgun (WGS) entry which is preliminary data.</text>
</comment>
<organism evidence="3 4">
    <name type="scientific">Rhodoferax antarcticus ANT.BR</name>
    <dbReference type="NCBI Taxonomy" id="1111071"/>
    <lineage>
        <taxon>Bacteria</taxon>
        <taxon>Pseudomonadati</taxon>
        <taxon>Pseudomonadota</taxon>
        <taxon>Betaproteobacteria</taxon>
        <taxon>Burkholderiales</taxon>
        <taxon>Comamonadaceae</taxon>
        <taxon>Rhodoferax</taxon>
    </lineage>
</organism>
<sequence length="332" mass="36967">MKKSAVKDRAMMPLVPLQLTDAQVGEMNPLEKPVTGPGSMMAFMKRESATFIENQQLRSELNDYKTANLTRKLDPASIVRSKWANRHEQSFADKEFLKLKAEIDGAGGNVQPIKVRPLAGEQGKFQIVFGHRRHQACLELGLPVLAMIEDLSEQELFSQMDRENRLRADLRPYEQGVMYAKALDGGLFPSMRKMADALGIPQSSASQYTALARLPKEVLLAFESPLDVQQKWGGPLTQTFQQNPDSLMEKVRVIVGQSPRPKAVEVFKTLIATTGDCSTITPPLTPIPITGKDNQAGQILFNPKKQAIEINLSGVPESRIQELERLIKEFLS</sequence>
<dbReference type="SMART" id="SM00470">
    <property type="entry name" value="ParB"/>
    <property type="match status" value="1"/>
</dbReference>
<dbReference type="InterPro" id="IPR004437">
    <property type="entry name" value="ParB/RepB/Spo0J"/>
</dbReference>
<dbReference type="PANTHER" id="PTHR33375:SF1">
    <property type="entry name" value="CHROMOSOME-PARTITIONING PROTEIN PARB-RELATED"/>
    <property type="match status" value="1"/>
</dbReference>
<dbReference type="Pfam" id="PF18090">
    <property type="entry name" value="SoPB_HTH"/>
    <property type="match status" value="1"/>
</dbReference>
<keyword evidence="4" id="KW-1185">Reference proteome</keyword>
<comment type="similarity">
    <text evidence="1">Belongs to the ParB family.</text>
</comment>
<gene>
    <name evidence="3" type="ORF">BLL52_4110</name>
</gene>
<dbReference type="GO" id="GO:0005694">
    <property type="term" value="C:chromosome"/>
    <property type="evidence" value="ECO:0007669"/>
    <property type="project" value="TreeGrafter"/>
</dbReference>
<dbReference type="InterPro" id="IPR036086">
    <property type="entry name" value="ParB/Sulfiredoxin_sf"/>
</dbReference>
<protein>
    <submittedName>
        <fullName evidence="3">ParB-like partition protein</fullName>
    </submittedName>
</protein>
<dbReference type="PANTHER" id="PTHR33375">
    <property type="entry name" value="CHROMOSOME-PARTITIONING PROTEIN PARB-RELATED"/>
    <property type="match status" value="1"/>
</dbReference>
<evidence type="ECO:0000313" key="3">
    <source>
        <dbReference type="EMBL" id="OLP04550.1"/>
    </source>
</evidence>
<dbReference type="SUPFAM" id="SSF110849">
    <property type="entry name" value="ParB/Sulfiredoxin"/>
    <property type="match status" value="1"/>
</dbReference>
<dbReference type="InterPro" id="IPR003115">
    <property type="entry name" value="ParB_N"/>
</dbReference>
<feature type="domain" description="ParB-like N-terminal" evidence="2">
    <location>
        <begin position="71"/>
        <end position="165"/>
    </location>
</feature>
<dbReference type="AlphaFoldDB" id="A0A1Q8Y9K2"/>
<dbReference type="SUPFAM" id="SSF109709">
    <property type="entry name" value="KorB DNA-binding domain-like"/>
    <property type="match status" value="1"/>
</dbReference>
<dbReference type="GO" id="GO:0007059">
    <property type="term" value="P:chromosome segregation"/>
    <property type="evidence" value="ECO:0007669"/>
    <property type="project" value="TreeGrafter"/>
</dbReference>
<dbReference type="InterPro" id="IPR037972">
    <property type="entry name" value="RepB_N"/>
</dbReference>
<dbReference type="InterPro" id="IPR040873">
    <property type="entry name" value="SoPB_HTH"/>
</dbReference>
<dbReference type="Gene3D" id="1.10.10.2830">
    <property type="match status" value="1"/>
</dbReference>
<dbReference type="EMBL" id="MSYM01000020">
    <property type="protein sequence ID" value="OLP04550.1"/>
    <property type="molecule type" value="Genomic_DNA"/>
</dbReference>
<evidence type="ECO:0000256" key="1">
    <source>
        <dbReference type="ARBA" id="ARBA00006295"/>
    </source>
</evidence>
<reference evidence="3 4" key="1">
    <citation type="submission" date="2017-01" db="EMBL/GenBank/DDBJ databases">
        <title>Genome sequence of Rhodoferax antarcticus ANT.BR, a psychrophilic purple nonsulfur bacterium from an Antarctic microbial mat.</title>
        <authorList>
            <person name="Baker J."/>
            <person name="Riester C."/>
            <person name="Skinner B."/>
            <person name="Newell A."/>
            <person name="Swingley W."/>
            <person name="Madigan M."/>
            <person name="Jung D."/>
            <person name="Asao M."/>
            <person name="Chen M."/>
            <person name="Loughlin P."/>
            <person name="Pan H."/>
            <person name="Lin S."/>
            <person name="Li N."/>
            <person name="Shaw J."/>
            <person name="Prado M."/>
            <person name="Sherman C."/>
            <person name="Li X."/>
            <person name="Tang J."/>
            <person name="Blankenship R."/>
            <person name="Zhao T."/>
            <person name="Touchman J."/>
            <person name="Sattley M."/>
        </authorList>
    </citation>
    <scope>NUCLEOTIDE SEQUENCE [LARGE SCALE GENOMIC DNA]</scope>
    <source>
        <strain evidence="3 4">ANT.BR</strain>
    </source>
</reference>
<dbReference type="Pfam" id="PF02195">
    <property type="entry name" value="ParB_N"/>
    <property type="match status" value="1"/>
</dbReference>
<evidence type="ECO:0000313" key="4">
    <source>
        <dbReference type="Proteomes" id="UP000185911"/>
    </source>
</evidence>
<dbReference type="RefSeq" id="WP_083634079.1">
    <property type="nucleotide sequence ID" value="NZ_MSYM01000020.1"/>
</dbReference>
<dbReference type="GO" id="GO:0003677">
    <property type="term" value="F:DNA binding"/>
    <property type="evidence" value="ECO:0007669"/>
    <property type="project" value="InterPro"/>
</dbReference>
<dbReference type="Proteomes" id="UP000185911">
    <property type="component" value="Unassembled WGS sequence"/>
</dbReference>
<proteinExistence type="inferred from homology"/>
<accession>A0A1Q8Y9K2</accession>
<dbReference type="InterPro" id="IPR050336">
    <property type="entry name" value="Chromosome_partition/occlusion"/>
</dbReference>
<dbReference type="NCBIfam" id="TIGR00180">
    <property type="entry name" value="parB_part"/>
    <property type="match status" value="1"/>
</dbReference>
<name>A0A1Q8Y9K2_9BURK</name>